<feature type="transmembrane region" description="Helical" evidence="1">
    <location>
        <begin position="39"/>
        <end position="59"/>
    </location>
</feature>
<keyword evidence="1" id="KW-1133">Transmembrane helix</keyword>
<organism evidence="2 3">
    <name type="scientific">Falsiroseomonas stagni DSM 19981</name>
    <dbReference type="NCBI Taxonomy" id="1123062"/>
    <lineage>
        <taxon>Bacteria</taxon>
        <taxon>Pseudomonadati</taxon>
        <taxon>Pseudomonadota</taxon>
        <taxon>Alphaproteobacteria</taxon>
        <taxon>Acetobacterales</taxon>
        <taxon>Roseomonadaceae</taxon>
        <taxon>Falsiroseomonas</taxon>
    </lineage>
</organism>
<name>A0A1I3XNY1_9PROT</name>
<gene>
    <name evidence="2" type="ORF">SAMN02745775_101507</name>
</gene>
<evidence type="ECO:0000256" key="1">
    <source>
        <dbReference type="SAM" id="Phobius"/>
    </source>
</evidence>
<protein>
    <recommendedName>
        <fullName evidence="4">Cytochrome C and Quinol oxidase polypeptide I</fullName>
    </recommendedName>
</protein>
<dbReference type="Proteomes" id="UP000199473">
    <property type="component" value="Unassembled WGS sequence"/>
</dbReference>
<feature type="transmembrane region" description="Helical" evidence="1">
    <location>
        <begin position="71"/>
        <end position="91"/>
    </location>
</feature>
<keyword evidence="3" id="KW-1185">Reference proteome</keyword>
<keyword evidence="1" id="KW-0812">Transmembrane</keyword>
<dbReference type="AlphaFoldDB" id="A0A1I3XNY1"/>
<dbReference type="EMBL" id="FOSQ01000001">
    <property type="protein sequence ID" value="SFK21208.1"/>
    <property type="molecule type" value="Genomic_DNA"/>
</dbReference>
<keyword evidence="1" id="KW-0472">Membrane</keyword>
<sequence length="136" mass="14655">MPRLPLFFLIAAATCLLVGVCLGVLMGVQHDFHLAPVHAHLNLLGWTSLALMGLTFRAYPQLHASHMPALTQFALSTSSAFLFPAGIYLSIEHQAPALAIAASLVWLAGVAMFLVRLVILAVARSPRRYPALMPAE</sequence>
<accession>A0A1I3XNY1</accession>
<feature type="transmembrane region" description="Helical" evidence="1">
    <location>
        <begin position="97"/>
        <end position="123"/>
    </location>
</feature>
<dbReference type="RefSeq" id="WP_092955022.1">
    <property type="nucleotide sequence ID" value="NZ_FOSQ01000001.1"/>
</dbReference>
<proteinExistence type="predicted"/>
<dbReference type="STRING" id="1123062.SAMN02745775_101507"/>
<evidence type="ECO:0008006" key="4">
    <source>
        <dbReference type="Google" id="ProtNLM"/>
    </source>
</evidence>
<evidence type="ECO:0000313" key="3">
    <source>
        <dbReference type="Proteomes" id="UP000199473"/>
    </source>
</evidence>
<reference evidence="2 3" key="1">
    <citation type="submission" date="2016-10" db="EMBL/GenBank/DDBJ databases">
        <authorList>
            <person name="de Groot N.N."/>
        </authorList>
    </citation>
    <scope>NUCLEOTIDE SEQUENCE [LARGE SCALE GENOMIC DNA]</scope>
    <source>
        <strain evidence="2 3">DSM 19981</strain>
    </source>
</reference>
<evidence type="ECO:0000313" key="2">
    <source>
        <dbReference type="EMBL" id="SFK21208.1"/>
    </source>
</evidence>
<dbReference type="OrthoDB" id="9808748at2"/>